<evidence type="ECO:0000256" key="5">
    <source>
        <dbReference type="ARBA" id="ARBA00037300"/>
    </source>
</evidence>
<evidence type="ECO:0000256" key="7">
    <source>
        <dbReference type="SAM" id="MobiDB-lite"/>
    </source>
</evidence>
<dbReference type="Pfam" id="PF04900">
    <property type="entry name" value="Fcf1"/>
    <property type="match status" value="1"/>
</dbReference>
<feature type="domain" description="UTP23 sensor motif region" evidence="8">
    <location>
        <begin position="201"/>
        <end position="219"/>
    </location>
</feature>
<evidence type="ECO:0000259" key="8">
    <source>
        <dbReference type="Pfam" id="PF24779"/>
    </source>
</evidence>
<proteinExistence type="inferred from homology"/>
<comment type="subcellular location">
    <subcellularLocation>
        <location evidence="1">Nucleus</location>
        <location evidence="1">Nucleolus</location>
    </subcellularLocation>
</comment>
<evidence type="ECO:0000256" key="2">
    <source>
        <dbReference type="ARBA" id="ARBA00022517"/>
    </source>
</evidence>
<sequence>MRVKRRSRHRKVVKFYSTCFGFREPYKVLIDGTFVHHLLVHQLLPADDALRELLSASRAPPLLTSKCVVAELRRLGKSHSEAFDAAQLVATASCEHDKVVSAVDCILSLVGDKNPEHYFVATQDSDLRAKLREVPCVPVIYGLKNSLFIEQPSVQQRQFAQLDEEKRIHMEKSEFKKLLKASSEGKTSVCGNAPGVAEKSKFKRNRAKGPNPLSCKKKKPKPQPSAAQNQCCSFLRMRNNVTIKSYILLDSDTCIFAFADAYTDISWQQALMRTCFFRARRLMARQSERGFGSGREVPKAVVKQRHEADGPMKKLQTAVGCDLLRGAQGGVGEAGGGQRDSMQNLNLHRLSDLAGPSEKRTFVHGYG</sequence>
<dbReference type="Gene3D" id="3.40.50.1010">
    <property type="entry name" value="5'-nuclease"/>
    <property type="match status" value="1"/>
</dbReference>
<evidence type="ECO:0000313" key="10">
    <source>
        <dbReference type="Proteomes" id="UP000324705"/>
    </source>
</evidence>
<comment type="function">
    <text evidence="5">Involved in rRNA-processing and ribosome biogenesis.</text>
</comment>
<feature type="region of interest" description="Disordered" evidence="7">
    <location>
        <begin position="200"/>
        <end position="226"/>
    </location>
</feature>
<dbReference type="Proteomes" id="UP000324705">
    <property type="component" value="Chromosome 5A"/>
</dbReference>
<dbReference type="OMA" id="CCMQALY"/>
<protein>
    <recommendedName>
        <fullName evidence="8">UTP23 sensor motif region domain-containing protein</fullName>
    </recommendedName>
</protein>
<dbReference type="InterPro" id="IPR029060">
    <property type="entry name" value="PIN-like_dom_sf"/>
</dbReference>
<dbReference type="SUPFAM" id="SSF88723">
    <property type="entry name" value="PIN domain-like"/>
    <property type="match status" value="1"/>
</dbReference>
<evidence type="ECO:0000256" key="3">
    <source>
        <dbReference type="ARBA" id="ARBA00022552"/>
    </source>
</evidence>
<evidence type="ECO:0000313" key="9">
    <source>
        <dbReference type="EMBL" id="VAI13643.1"/>
    </source>
</evidence>
<dbReference type="GO" id="GO:0006364">
    <property type="term" value="P:rRNA processing"/>
    <property type="evidence" value="ECO:0007669"/>
    <property type="project" value="UniProtKB-KW"/>
</dbReference>
<keyword evidence="4" id="KW-0539">Nucleus</keyword>
<accession>A0A9R0THH5</accession>
<dbReference type="CDD" id="cd08553">
    <property type="entry name" value="PIN_Fcf1-like"/>
    <property type="match status" value="1"/>
</dbReference>
<dbReference type="EMBL" id="LT934119">
    <property type="protein sequence ID" value="VAI13643.1"/>
    <property type="molecule type" value="Genomic_DNA"/>
</dbReference>
<evidence type="ECO:0000256" key="6">
    <source>
        <dbReference type="ARBA" id="ARBA00038503"/>
    </source>
</evidence>
<name>A0A9R0THH5_TRITD</name>
<evidence type="ECO:0000256" key="1">
    <source>
        <dbReference type="ARBA" id="ARBA00004604"/>
    </source>
</evidence>
<dbReference type="FunFam" id="3.40.50.1010:FF:000006">
    <property type="entry name" value="rRNA-processing protein UTP23 homolog"/>
    <property type="match status" value="1"/>
</dbReference>
<reference evidence="9 10" key="1">
    <citation type="submission" date="2017-09" db="EMBL/GenBank/DDBJ databases">
        <authorList>
            <consortium name="International Durum Wheat Genome Sequencing Consortium (IDWGSC)"/>
            <person name="Milanesi L."/>
        </authorList>
    </citation>
    <scope>NUCLEOTIDE SEQUENCE [LARGE SCALE GENOMIC DNA]</scope>
    <source>
        <strain evidence="10">cv. Svevo</strain>
    </source>
</reference>
<keyword evidence="3" id="KW-0698">rRNA processing</keyword>
<evidence type="ECO:0000256" key="4">
    <source>
        <dbReference type="ARBA" id="ARBA00023242"/>
    </source>
</evidence>
<dbReference type="GO" id="GO:0032040">
    <property type="term" value="C:small-subunit processome"/>
    <property type="evidence" value="ECO:0007669"/>
    <property type="project" value="InterPro"/>
</dbReference>
<keyword evidence="2" id="KW-0690">Ribosome biogenesis</keyword>
<dbReference type="Gramene" id="TRITD5Av1G036540.1">
    <property type="protein sequence ID" value="TRITD5Av1G036540.1"/>
    <property type="gene ID" value="TRITD5Av1G036540"/>
</dbReference>
<dbReference type="InterPro" id="IPR006984">
    <property type="entry name" value="Fcf1/UTP23"/>
</dbReference>
<comment type="similarity">
    <text evidence="6">Belongs to the UTP23/FCF1 family. UTP23 subfamily.</text>
</comment>
<dbReference type="AlphaFoldDB" id="A0A9R0THH5"/>
<keyword evidence="10" id="KW-1185">Reference proteome</keyword>
<organism evidence="9 10">
    <name type="scientific">Triticum turgidum subsp. durum</name>
    <name type="common">Durum wheat</name>
    <name type="synonym">Triticum durum</name>
    <dbReference type="NCBI Taxonomy" id="4567"/>
    <lineage>
        <taxon>Eukaryota</taxon>
        <taxon>Viridiplantae</taxon>
        <taxon>Streptophyta</taxon>
        <taxon>Embryophyta</taxon>
        <taxon>Tracheophyta</taxon>
        <taxon>Spermatophyta</taxon>
        <taxon>Magnoliopsida</taxon>
        <taxon>Liliopsida</taxon>
        <taxon>Poales</taxon>
        <taxon>Poaceae</taxon>
        <taxon>BOP clade</taxon>
        <taxon>Pooideae</taxon>
        <taxon>Triticodae</taxon>
        <taxon>Triticeae</taxon>
        <taxon>Triticinae</taxon>
        <taxon>Triticum</taxon>
    </lineage>
</organism>
<gene>
    <name evidence="9" type="ORF">TRITD_5Av1G036540</name>
</gene>
<dbReference type="Pfam" id="PF24779">
    <property type="entry name" value="UTP23_sensor"/>
    <property type="match status" value="1"/>
</dbReference>
<dbReference type="InterPro" id="IPR057776">
    <property type="entry name" value="UTP23_sensor"/>
</dbReference>
<dbReference type="PANTHER" id="PTHR12416">
    <property type="entry name" value="RRNA-PROCESSING PROTEIN UTP23 HOMOLOG"/>
    <property type="match status" value="1"/>
</dbReference>